<evidence type="ECO:0000313" key="7">
    <source>
        <dbReference type="EMBL" id="MBC5629425.1"/>
    </source>
</evidence>
<dbReference type="GO" id="GO:0008782">
    <property type="term" value="F:adenosylhomocysteine nucleosidase activity"/>
    <property type="evidence" value="ECO:0007669"/>
    <property type="project" value="UniProtKB-EC"/>
</dbReference>
<reference evidence="7 8" key="1">
    <citation type="submission" date="2020-08" db="EMBL/GenBank/DDBJ databases">
        <title>Genome public.</title>
        <authorList>
            <person name="Liu C."/>
            <person name="Sun Q."/>
        </authorList>
    </citation>
    <scope>NUCLEOTIDE SEQUENCE [LARGE SCALE GENOMIC DNA]</scope>
    <source>
        <strain evidence="7 8">NSJ-6</strain>
    </source>
</reference>
<evidence type="ECO:0000256" key="5">
    <source>
        <dbReference type="ARBA" id="ARBA00023167"/>
    </source>
</evidence>
<dbReference type="SUPFAM" id="SSF53167">
    <property type="entry name" value="Purine and uridine phosphorylases"/>
    <property type="match status" value="1"/>
</dbReference>
<accession>A0ABR7DDD6</accession>
<evidence type="ECO:0000256" key="3">
    <source>
        <dbReference type="ARBA" id="ARBA00022605"/>
    </source>
</evidence>
<evidence type="ECO:0000256" key="4">
    <source>
        <dbReference type="ARBA" id="ARBA00022801"/>
    </source>
</evidence>
<dbReference type="EMBL" id="JACOOO010000022">
    <property type="protein sequence ID" value="MBC5629425.1"/>
    <property type="molecule type" value="Genomic_DNA"/>
</dbReference>
<comment type="pathway">
    <text evidence="1">Amino-acid biosynthesis; L-methionine biosynthesis via salvage pathway; S-methyl-5-thio-alpha-D-ribose 1-phosphate from S-methyl-5'-thioadenosine (hydrolase route): step 1/2.</text>
</comment>
<dbReference type="NCBIfam" id="TIGR01704">
    <property type="entry name" value="MTA_SAH-Nsdase"/>
    <property type="match status" value="1"/>
</dbReference>
<dbReference type="Proteomes" id="UP000596929">
    <property type="component" value="Unassembled WGS sequence"/>
</dbReference>
<dbReference type="NCBIfam" id="NF004079">
    <property type="entry name" value="PRK05584.1"/>
    <property type="match status" value="1"/>
</dbReference>
<organism evidence="7 8">
    <name type="scientific">Clostridium hominis</name>
    <dbReference type="NCBI Taxonomy" id="2763036"/>
    <lineage>
        <taxon>Bacteria</taxon>
        <taxon>Bacillati</taxon>
        <taxon>Bacillota</taxon>
        <taxon>Clostridia</taxon>
        <taxon>Eubacteriales</taxon>
        <taxon>Clostridiaceae</taxon>
        <taxon>Clostridium</taxon>
    </lineage>
</organism>
<keyword evidence="5" id="KW-0486">Methionine biosynthesis</keyword>
<comment type="caution">
    <text evidence="7">The sequence shown here is derived from an EMBL/GenBank/DDBJ whole genome shotgun (WGS) entry which is preliminary data.</text>
</comment>
<evidence type="ECO:0000313" key="8">
    <source>
        <dbReference type="Proteomes" id="UP000596929"/>
    </source>
</evidence>
<dbReference type="EC" id="3.2.2.9" evidence="2"/>
<dbReference type="InterPro" id="IPR035994">
    <property type="entry name" value="Nucleoside_phosphorylase_sf"/>
</dbReference>
<dbReference type="InterPro" id="IPR000845">
    <property type="entry name" value="Nucleoside_phosphorylase_d"/>
</dbReference>
<dbReference type="RefSeq" id="WP_032117897.1">
    <property type="nucleotide sequence ID" value="NZ_JACOOO010000022.1"/>
</dbReference>
<sequence length="227" mass="25271">MRVGVIGPSEDEIHSFIDECDTMKKETIAMLTFYTLRYSDIEVVALYSGVCKVNAAIAAQILIDKFDVTHIIVTGVAGAINNDLSIGDTVISTKVAYHDVAEEILTEYHPWMENIFFEADNNLIGLCKKVIDTEEFSQKILFGKIVTGEAFITDNGRKEIIDRFNPLCVDMETASIAHVCYVNGIPFIAIRSITDTGEESGVETFERNCVFASKNSIEILKRLLETI</sequence>
<keyword evidence="3" id="KW-0028">Amino-acid biosynthesis</keyword>
<evidence type="ECO:0000256" key="2">
    <source>
        <dbReference type="ARBA" id="ARBA00011974"/>
    </source>
</evidence>
<gene>
    <name evidence="7" type="ORF">H8S20_11045</name>
</gene>
<dbReference type="Pfam" id="PF01048">
    <property type="entry name" value="PNP_UDP_1"/>
    <property type="match status" value="1"/>
</dbReference>
<keyword evidence="4 7" id="KW-0378">Hydrolase</keyword>
<keyword evidence="8" id="KW-1185">Reference proteome</keyword>
<dbReference type="CDD" id="cd09008">
    <property type="entry name" value="MTAN"/>
    <property type="match status" value="1"/>
</dbReference>
<proteinExistence type="predicted"/>
<dbReference type="Gene3D" id="3.40.50.1580">
    <property type="entry name" value="Nucleoside phosphorylase domain"/>
    <property type="match status" value="1"/>
</dbReference>
<evidence type="ECO:0000256" key="1">
    <source>
        <dbReference type="ARBA" id="ARBA00004945"/>
    </source>
</evidence>
<dbReference type="InterPro" id="IPR010049">
    <property type="entry name" value="MTA_SAH_Nsdase"/>
</dbReference>
<protein>
    <recommendedName>
        <fullName evidence="2">adenosylhomocysteine nucleosidase</fullName>
        <ecNumber evidence="2">3.2.2.9</ecNumber>
    </recommendedName>
</protein>
<evidence type="ECO:0000259" key="6">
    <source>
        <dbReference type="Pfam" id="PF01048"/>
    </source>
</evidence>
<name>A0ABR7DDD6_9CLOT</name>
<feature type="domain" description="Nucleoside phosphorylase" evidence="6">
    <location>
        <begin position="2"/>
        <end position="225"/>
    </location>
</feature>
<dbReference type="PANTHER" id="PTHR46832:SF1">
    <property type="entry name" value="5'-METHYLTHIOADENOSINE_S-ADENOSYLHOMOCYSTEINE NUCLEOSIDASE"/>
    <property type="match status" value="1"/>
</dbReference>
<dbReference type="PANTHER" id="PTHR46832">
    <property type="entry name" value="5'-METHYLTHIOADENOSINE/S-ADENOSYLHOMOCYSTEINE NUCLEOSIDASE"/>
    <property type="match status" value="1"/>
</dbReference>
<keyword evidence="7" id="KW-0326">Glycosidase</keyword>